<sequence length="261" mass="27911">MNGQPAGSTAARKVRRDEWRVDEDGLAFRVLLSSPAVAAPRPAIVLIHGIGMSHRYLSRLHDVLAQDRAVYSIDLPGFGGLPKPGVDVGVAAMASALGAVIESLNAGPVVLVGHSMGAQWVVEVGAQRPEHVTDVVAIGPVADAEHRSLASQLIALARDTLGETLAINAIVLTDYLRCGVPWYLAQVRHMLTYRIEDRVTALSMPLIVIRGSRDPIAGLEWCRRLHDSAARARLLLIPAHHHVAQQSAPRAVAAAILAHVT</sequence>
<dbReference type="InterPro" id="IPR000073">
    <property type="entry name" value="AB_hydrolase_1"/>
</dbReference>
<protein>
    <submittedName>
        <fullName evidence="2">Alpha/beta hydrolase</fullName>
    </submittedName>
</protein>
<dbReference type="Proteomes" id="UP001235133">
    <property type="component" value="Unassembled WGS sequence"/>
</dbReference>
<reference evidence="2 3" key="1">
    <citation type="submission" date="2023-08" db="EMBL/GenBank/DDBJ databases">
        <title>Microbacterium psychrotolerans sp. nov., a psychrotolerant bacterium isolated from soil in Heilongjiang Province, China.</title>
        <authorList>
            <person name="An P."/>
            <person name="Zhao D."/>
            <person name="Xiang H."/>
        </authorList>
    </citation>
    <scope>NUCLEOTIDE SEQUENCE [LARGE SCALE GENOMIC DNA]</scope>
    <source>
        <strain evidence="2 3">QXD-8</strain>
    </source>
</reference>
<feature type="domain" description="AB hydrolase-1" evidence="1">
    <location>
        <begin position="44"/>
        <end position="255"/>
    </location>
</feature>
<dbReference type="SUPFAM" id="SSF53474">
    <property type="entry name" value="alpha/beta-Hydrolases"/>
    <property type="match status" value="1"/>
</dbReference>
<accession>A0ABU0Z8E6</accession>
<organism evidence="2 3">
    <name type="scientific">Microbacterium psychrotolerans</name>
    <dbReference type="NCBI Taxonomy" id="3068321"/>
    <lineage>
        <taxon>Bacteria</taxon>
        <taxon>Bacillati</taxon>
        <taxon>Actinomycetota</taxon>
        <taxon>Actinomycetes</taxon>
        <taxon>Micrococcales</taxon>
        <taxon>Microbacteriaceae</taxon>
        <taxon>Microbacterium</taxon>
    </lineage>
</organism>
<dbReference type="InterPro" id="IPR029058">
    <property type="entry name" value="AB_hydrolase_fold"/>
</dbReference>
<evidence type="ECO:0000313" key="3">
    <source>
        <dbReference type="Proteomes" id="UP001235133"/>
    </source>
</evidence>
<dbReference type="InterPro" id="IPR050266">
    <property type="entry name" value="AB_hydrolase_sf"/>
</dbReference>
<dbReference type="RefSeq" id="WP_308869423.1">
    <property type="nucleotide sequence ID" value="NZ_JAVFWO010000005.1"/>
</dbReference>
<name>A0ABU0Z8E6_9MICO</name>
<evidence type="ECO:0000259" key="1">
    <source>
        <dbReference type="Pfam" id="PF12697"/>
    </source>
</evidence>
<gene>
    <name evidence="2" type="ORF">Q9R08_17445</name>
</gene>
<dbReference type="GO" id="GO:0016787">
    <property type="term" value="F:hydrolase activity"/>
    <property type="evidence" value="ECO:0007669"/>
    <property type="project" value="UniProtKB-KW"/>
</dbReference>
<comment type="caution">
    <text evidence="2">The sequence shown here is derived from an EMBL/GenBank/DDBJ whole genome shotgun (WGS) entry which is preliminary data.</text>
</comment>
<keyword evidence="3" id="KW-1185">Reference proteome</keyword>
<proteinExistence type="predicted"/>
<dbReference type="Pfam" id="PF12697">
    <property type="entry name" value="Abhydrolase_6"/>
    <property type="match status" value="1"/>
</dbReference>
<keyword evidence="2" id="KW-0378">Hydrolase</keyword>
<dbReference type="PANTHER" id="PTHR43798:SF5">
    <property type="entry name" value="MONOACYLGLYCEROL LIPASE ABHD6"/>
    <property type="match status" value="1"/>
</dbReference>
<dbReference type="EMBL" id="JAVFWO010000005">
    <property type="protein sequence ID" value="MDQ7879781.1"/>
    <property type="molecule type" value="Genomic_DNA"/>
</dbReference>
<dbReference type="Gene3D" id="3.40.50.1820">
    <property type="entry name" value="alpha/beta hydrolase"/>
    <property type="match status" value="1"/>
</dbReference>
<evidence type="ECO:0000313" key="2">
    <source>
        <dbReference type="EMBL" id="MDQ7879781.1"/>
    </source>
</evidence>
<dbReference type="PANTHER" id="PTHR43798">
    <property type="entry name" value="MONOACYLGLYCEROL LIPASE"/>
    <property type="match status" value="1"/>
</dbReference>